<evidence type="ECO:0000313" key="3">
    <source>
        <dbReference type="Proteomes" id="UP000197535"/>
    </source>
</evidence>
<gene>
    <name evidence="2" type="ORF">AYR66_09165</name>
</gene>
<dbReference type="PANTHER" id="PTHR35585:SF1">
    <property type="entry name" value="HHE DOMAIN PROTEIN (AFU_ORTHOLOGUE AFUA_4G00730)"/>
    <property type="match status" value="1"/>
</dbReference>
<dbReference type="AlphaFoldDB" id="A0A254TQ25"/>
<dbReference type="OrthoDB" id="5512987at2"/>
<keyword evidence="3" id="KW-1185">Reference proteome</keyword>
<feature type="domain" description="Hemerythrin-like" evidence="1">
    <location>
        <begin position="15"/>
        <end position="131"/>
    </location>
</feature>
<dbReference type="CDD" id="cd12108">
    <property type="entry name" value="Hr-like"/>
    <property type="match status" value="1"/>
</dbReference>
<organism evidence="2 3">
    <name type="scientific">Noviherbaspirillum denitrificans</name>
    <dbReference type="NCBI Taxonomy" id="1968433"/>
    <lineage>
        <taxon>Bacteria</taxon>
        <taxon>Pseudomonadati</taxon>
        <taxon>Pseudomonadota</taxon>
        <taxon>Betaproteobacteria</taxon>
        <taxon>Burkholderiales</taxon>
        <taxon>Oxalobacteraceae</taxon>
        <taxon>Noviherbaspirillum</taxon>
    </lineage>
</organism>
<evidence type="ECO:0000259" key="1">
    <source>
        <dbReference type="Pfam" id="PF01814"/>
    </source>
</evidence>
<dbReference type="EMBL" id="LSTO01000001">
    <property type="protein sequence ID" value="OWW22763.1"/>
    <property type="molecule type" value="Genomic_DNA"/>
</dbReference>
<dbReference type="PANTHER" id="PTHR35585">
    <property type="entry name" value="HHE DOMAIN PROTEIN (AFU_ORTHOLOGUE AFUA_4G00730)"/>
    <property type="match status" value="1"/>
</dbReference>
<dbReference type="Gene3D" id="1.20.120.520">
    <property type="entry name" value="nmb1532 protein domain like"/>
    <property type="match status" value="1"/>
</dbReference>
<comment type="caution">
    <text evidence="2">The sequence shown here is derived from an EMBL/GenBank/DDBJ whole genome shotgun (WGS) entry which is preliminary data.</text>
</comment>
<protein>
    <submittedName>
        <fullName evidence="2">Cation-binding protein</fullName>
    </submittedName>
</protein>
<accession>A0A254TQ25</accession>
<dbReference type="Proteomes" id="UP000197535">
    <property type="component" value="Unassembled WGS sequence"/>
</dbReference>
<name>A0A254TQ25_9BURK</name>
<evidence type="ECO:0000313" key="2">
    <source>
        <dbReference type="EMBL" id="OWW22763.1"/>
    </source>
</evidence>
<proteinExistence type="predicted"/>
<reference evidence="2 3" key="1">
    <citation type="submission" date="2016-02" db="EMBL/GenBank/DDBJ databases">
        <authorList>
            <person name="Wen L."/>
            <person name="He K."/>
            <person name="Yang H."/>
        </authorList>
    </citation>
    <scope>NUCLEOTIDE SEQUENCE [LARGE SCALE GENOMIC DNA]</scope>
    <source>
        <strain evidence="2 3">TSA40</strain>
    </source>
</reference>
<dbReference type="InterPro" id="IPR012312">
    <property type="entry name" value="Hemerythrin-like"/>
</dbReference>
<sequence length="202" mass="22485">MKSLRNTLTSTLSPTITNMIRMDHTAVLETFHQYEIDTSPSVKKGLVNTACIALEIHAQLEEEIFYPAMRTVSSDKSVLEKSVPEHNEMRRLIAQLRSMDANNPAFDYTFMELMRNVLHHVADEETTLLPEAERLLGSRLSELGAEMTKRRLQLTAPRAGELASSTVRSFPASSMLVAAGAVLAGTYLAKRAFEGQGHSRNH</sequence>
<dbReference type="Pfam" id="PF01814">
    <property type="entry name" value="Hemerythrin"/>
    <property type="match status" value="1"/>
</dbReference>